<sequence length="192" mass="21613">MLWPIVLPFKITVCLLAGFVLLSVVLALVLRRKALKTFFVATTIAALAFIPLCAGVGSIVDSQRFGVFKYETYADVRDFRIERYLPPHARNITLDKYAMGHRAMYTITLEDLTEYLDQLWADADGQSFVSREDLGHGESIVGEQFDHSFDGLDWPIPESAIHFHSPVQSDGGGADYYFDTRTSTVLQHAGYW</sequence>
<evidence type="ECO:0000313" key="2">
    <source>
        <dbReference type="EMBL" id="TWU01688.1"/>
    </source>
</evidence>
<keyword evidence="1" id="KW-0812">Transmembrane</keyword>
<accession>A0A5C6AQ66</accession>
<dbReference type="Proteomes" id="UP000316213">
    <property type="component" value="Unassembled WGS sequence"/>
</dbReference>
<evidence type="ECO:0000256" key="1">
    <source>
        <dbReference type="SAM" id="Phobius"/>
    </source>
</evidence>
<feature type="transmembrane region" description="Helical" evidence="1">
    <location>
        <begin position="37"/>
        <end position="60"/>
    </location>
</feature>
<keyword evidence="1" id="KW-0472">Membrane</keyword>
<keyword evidence="3" id="KW-1185">Reference proteome</keyword>
<name>A0A5C6AQ66_9BACT</name>
<organism evidence="2 3">
    <name type="scientific">Neorhodopirellula pilleata</name>
    <dbReference type="NCBI Taxonomy" id="2714738"/>
    <lineage>
        <taxon>Bacteria</taxon>
        <taxon>Pseudomonadati</taxon>
        <taxon>Planctomycetota</taxon>
        <taxon>Planctomycetia</taxon>
        <taxon>Pirellulales</taxon>
        <taxon>Pirellulaceae</taxon>
        <taxon>Neorhodopirellula</taxon>
    </lineage>
</organism>
<proteinExistence type="predicted"/>
<evidence type="ECO:0000313" key="3">
    <source>
        <dbReference type="Proteomes" id="UP000316213"/>
    </source>
</evidence>
<keyword evidence="1" id="KW-1133">Transmembrane helix</keyword>
<comment type="caution">
    <text evidence="2">The sequence shown here is derived from an EMBL/GenBank/DDBJ whole genome shotgun (WGS) entry which is preliminary data.</text>
</comment>
<reference evidence="2 3" key="1">
    <citation type="submission" date="2019-02" db="EMBL/GenBank/DDBJ databases">
        <title>Deep-cultivation of Planctomycetes and their phenomic and genomic characterization uncovers novel biology.</title>
        <authorList>
            <person name="Wiegand S."/>
            <person name="Jogler M."/>
            <person name="Boedeker C."/>
            <person name="Pinto D."/>
            <person name="Vollmers J."/>
            <person name="Rivas-Marin E."/>
            <person name="Kohn T."/>
            <person name="Peeters S.H."/>
            <person name="Heuer A."/>
            <person name="Rast P."/>
            <person name="Oberbeckmann S."/>
            <person name="Bunk B."/>
            <person name="Jeske O."/>
            <person name="Meyerdierks A."/>
            <person name="Storesund J.E."/>
            <person name="Kallscheuer N."/>
            <person name="Luecker S."/>
            <person name="Lage O.M."/>
            <person name="Pohl T."/>
            <person name="Merkel B.J."/>
            <person name="Hornburger P."/>
            <person name="Mueller R.-W."/>
            <person name="Bruemmer F."/>
            <person name="Labrenz M."/>
            <person name="Spormann A.M."/>
            <person name="Op Den Camp H."/>
            <person name="Overmann J."/>
            <person name="Amann R."/>
            <person name="Jetten M.S.M."/>
            <person name="Mascher T."/>
            <person name="Medema M.H."/>
            <person name="Devos D.P."/>
            <person name="Kaster A.-K."/>
            <person name="Ovreas L."/>
            <person name="Rohde M."/>
            <person name="Galperin M.Y."/>
            <person name="Jogler C."/>
        </authorList>
    </citation>
    <scope>NUCLEOTIDE SEQUENCE [LARGE SCALE GENOMIC DNA]</scope>
    <source>
        <strain evidence="2 3">Pla100</strain>
    </source>
</reference>
<protein>
    <submittedName>
        <fullName evidence="2">Uncharacterized protein</fullName>
    </submittedName>
</protein>
<dbReference type="EMBL" id="SJPM01000002">
    <property type="protein sequence ID" value="TWU01688.1"/>
    <property type="molecule type" value="Genomic_DNA"/>
</dbReference>
<dbReference type="AlphaFoldDB" id="A0A5C6AQ66"/>
<gene>
    <name evidence="2" type="ORF">Pla100_14230</name>
</gene>